<feature type="compositionally biased region" description="Acidic residues" evidence="1">
    <location>
        <begin position="143"/>
        <end position="155"/>
    </location>
</feature>
<sequence length="209" mass="23555">MDQNKKSKAFIQSFKERVAQGRESAEETLAKLKQDLVEPQVSGIDDISNVFNTLQTAASQTLSTKDNPVFEQTQHLLRLGREIFKCHQTAKKDSSTPDLTSPRETWEQDAEGMRKLLEYGKAYGEKVVEGWITPGDRCKEVDGGGEESSGDDDEEEKRSEAENLARGLFEWKKRKERLLRGEESWGVVARRQMVALAGVVRTLPPNKGE</sequence>
<gene>
    <name evidence="2" type="ORF">NEMBOFW57_009811</name>
</gene>
<evidence type="ECO:0000313" key="3">
    <source>
        <dbReference type="Proteomes" id="UP001197093"/>
    </source>
</evidence>
<keyword evidence="3" id="KW-1185">Reference proteome</keyword>
<accession>A0AAD4EQ03</accession>
<organism evidence="2 3">
    <name type="scientific">Staphylotrichum longicolle</name>
    <dbReference type="NCBI Taxonomy" id="669026"/>
    <lineage>
        <taxon>Eukaryota</taxon>
        <taxon>Fungi</taxon>
        <taxon>Dikarya</taxon>
        <taxon>Ascomycota</taxon>
        <taxon>Pezizomycotina</taxon>
        <taxon>Sordariomycetes</taxon>
        <taxon>Sordariomycetidae</taxon>
        <taxon>Sordariales</taxon>
        <taxon>Chaetomiaceae</taxon>
        <taxon>Staphylotrichum</taxon>
    </lineage>
</organism>
<reference evidence="2" key="1">
    <citation type="submission" date="2023-02" db="EMBL/GenBank/DDBJ databases">
        <authorList>
            <person name="Palmer J.M."/>
        </authorList>
    </citation>
    <scope>NUCLEOTIDE SEQUENCE</scope>
    <source>
        <strain evidence="2">FW57</strain>
    </source>
</reference>
<name>A0AAD4EQ03_9PEZI</name>
<feature type="region of interest" description="Disordered" evidence="1">
    <location>
        <begin position="88"/>
        <end position="107"/>
    </location>
</feature>
<evidence type="ECO:0000256" key="1">
    <source>
        <dbReference type="SAM" id="MobiDB-lite"/>
    </source>
</evidence>
<comment type="caution">
    <text evidence="2">The sequence shown here is derived from an EMBL/GenBank/DDBJ whole genome shotgun (WGS) entry which is preliminary data.</text>
</comment>
<dbReference type="AlphaFoldDB" id="A0AAD4EQ03"/>
<dbReference type="Proteomes" id="UP001197093">
    <property type="component" value="Unassembled WGS sequence"/>
</dbReference>
<evidence type="ECO:0000313" key="2">
    <source>
        <dbReference type="EMBL" id="KAG7285190.1"/>
    </source>
</evidence>
<proteinExistence type="predicted"/>
<dbReference type="EMBL" id="JAHCVI010000005">
    <property type="protein sequence ID" value="KAG7285190.1"/>
    <property type="molecule type" value="Genomic_DNA"/>
</dbReference>
<feature type="region of interest" description="Disordered" evidence="1">
    <location>
        <begin position="134"/>
        <end position="163"/>
    </location>
</feature>
<protein>
    <submittedName>
        <fullName evidence="2">Uncharacterized protein</fullName>
    </submittedName>
</protein>